<dbReference type="Proteomes" id="UP000285084">
    <property type="component" value="Unassembled WGS sequence"/>
</dbReference>
<accession>A0A420M9F7</accession>
<evidence type="ECO:0000313" key="3">
    <source>
        <dbReference type="Proteomes" id="UP000285084"/>
    </source>
</evidence>
<reference evidence="2 3" key="1">
    <citation type="journal article" date="2018" name="Sci. Rep.">
        <title>Characterisation of pathogen-specific regions and novel effector candidates in Fusarium oxysporum f. sp. cepae.</title>
        <authorList>
            <person name="Armitage A.D."/>
            <person name="Taylor A."/>
            <person name="Sobczyk M.K."/>
            <person name="Baxter L."/>
            <person name="Greenfield B.P."/>
            <person name="Bates H.J."/>
            <person name="Wilson F."/>
            <person name="Jackson A.C."/>
            <person name="Ott S."/>
            <person name="Harrison R.J."/>
            <person name="Clarkson J.P."/>
        </authorList>
    </citation>
    <scope>NUCLEOTIDE SEQUENCE [LARGE SCALE GENOMIC DNA]</scope>
    <source>
        <strain evidence="2 3">Fo_A13</strain>
    </source>
</reference>
<organism evidence="2 3">
    <name type="scientific">Fusarium oxysporum</name>
    <name type="common">Fusarium vascular wilt</name>
    <dbReference type="NCBI Taxonomy" id="5507"/>
    <lineage>
        <taxon>Eukaryota</taxon>
        <taxon>Fungi</taxon>
        <taxon>Dikarya</taxon>
        <taxon>Ascomycota</taxon>
        <taxon>Pezizomycotina</taxon>
        <taxon>Sordariomycetes</taxon>
        <taxon>Hypocreomycetidae</taxon>
        <taxon>Hypocreales</taxon>
        <taxon>Nectriaceae</taxon>
        <taxon>Fusarium</taxon>
        <taxon>Fusarium oxysporum species complex</taxon>
    </lineage>
</organism>
<evidence type="ECO:0000313" key="2">
    <source>
        <dbReference type="EMBL" id="RKK62116.1"/>
    </source>
</evidence>
<protein>
    <submittedName>
        <fullName evidence="2">Uncharacterized protein</fullName>
    </submittedName>
</protein>
<dbReference type="AlphaFoldDB" id="A0A420M9F7"/>
<feature type="region of interest" description="Disordered" evidence="1">
    <location>
        <begin position="1"/>
        <end position="43"/>
    </location>
</feature>
<dbReference type="EMBL" id="MRCX01000629">
    <property type="protein sequence ID" value="RKK62116.1"/>
    <property type="molecule type" value="Genomic_DNA"/>
</dbReference>
<gene>
    <name evidence="2" type="ORF">BFJ69_g17041</name>
</gene>
<evidence type="ECO:0000256" key="1">
    <source>
        <dbReference type="SAM" id="MobiDB-lite"/>
    </source>
</evidence>
<proteinExistence type="predicted"/>
<sequence>MVEHQRRSHQYGMNPNDILYECSSDSEDDEPPLTPQSPAMSWSPRDVVSMDQAIMHGPIHRPTSYADFDHMASLCHSNTPIDTAFLQMCLKSLTANPYPAITSVLQHRVEP</sequence>
<comment type="caution">
    <text evidence="2">The sequence shown here is derived from an EMBL/GenBank/DDBJ whole genome shotgun (WGS) entry which is preliminary data.</text>
</comment>
<name>A0A420M9F7_FUSOX</name>